<dbReference type="OrthoDB" id="4368687at2759"/>
<dbReference type="VEuPathDB" id="FungiDB:TSTA_007640"/>
<feature type="region of interest" description="Disordered" evidence="2">
    <location>
        <begin position="606"/>
        <end position="638"/>
    </location>
</feature>
<evidence type="ECO:0000256" key="2">
    <source>
        <dbReference type="SAM" id="MobiDB-lite"/>
    </source>
</evidence>
<dbReference type="InterPro" id="IPR036691">
    <property type="entry name" value="Endo/exonu/phosph_ase_sf"/>
</dbReference>
<dbReference type="GO" id="GO:0003964">
    <property type="term" value="F:RNA-directed DNA polymerase activity"/>
    <property type="evidence" value="ECO:0007669"/>
    <property type="project" value="UniProtKB-KW"/>
</dbReference>
<dbReference type="InterPro" id="IPR012337">
    <property type="entry name" value="RNaseH-like_sf"/>
</dbReference>
<dbReference type="Proteomes" id="UP000001745">
    <property type="component" value="Unassembled WGS sequence"/>
</dbReference>
<keyword evidence="6" id="KW-1185">Reference proteome</keyword>
<dbReference type="GO" id="GO:0004523">
    <property type="term" value="F:RNA-DNA hybrid ribonuclease activity"/>
    <property type="evidence" value="ECO:0007669"/>
    <property type="project" value="InterPro"/>
</dbReference>
<dbReference type="GO" id="GO:0003676">
    <property type="term" value="F:nucleic acid binding"/>
    <property type="evidence" value="ECO:0007669"/>
    <property type="project" value="InterPro"/>
</dbReference>
<dbReference type="RefSeq" id="XP_002488790.1">
    <property type="nucleotide sequence ID" value="XM_002488745.1"/>
</dbReference>
<feature type="region of interest" description="Disordered" evidence="2">
    <location>
        <begin position="456"/>
        <end position="566"/>
    </location>
</feature>
<dbReference type="InterPro" id="IPR000477">
    <property type="entry name" value="RT_dom"/>
</dbReference>
<organism evidence="5 6">
    <name type="scientific">Talaromyces stipitatus (strain ATCC 10500 / CBS 375.48 / QM 6759 / NRRL 1006)</name>
    <name type="common">Penicillium stipitatum</name>
    <dbReference type="NCBI Taxonomy" id="441959"/>
    <lineage>
        <taxon>Eukaryota</taxon>
        <taxon>Fungi</taxon>
        <taxon>Dikarya</taxon>
        <taxon>Ascomycota</taxon>
        <taxon>Pezizomycotina</taxon>
        <taxon>Eurotiomycetes</taxon>
        <taxon>Eurotiomycetidae</taxon>
        <taxon>Eurotiales</taxon>
        <taxon>Trichocomaceae</taxon>
        <taxon>Talaromyces</taxon>
        <taxon>Talaromyces sect. Talaromyces</taxon>
    </lineage>
</organism>
<evidence type="ECO:0000313" key="5">
    <source>
        <dbReference type="EMBL" id="EED11474.1"/>
    </source>
</evidence>
<dbReference type="STRING" id="441959.B8MVG5"/>
<dbReference type="SUPFAM" id="SSF56672">
    <property type="entry name" value="DNA/RNA polymerases"/>
    <property type="match status" value="1"/>
</dbReference>
<feature type="domain" description="Reverse transcriptase" evidence="3">
    <location>
        <begin position="1090"/>
        <end position="1372"/>
    </location>
</feature>
<dbReference type="eggNOG" id="KOG1075">
    <property type="taxonomic scope" value="Eukaryota"/>
</dbReference>
<keyword evidence="5" id="KW-0548">Nucleotidyltransferase</keyword>
<feature type="domain" description="RNase H type-1" evidence="4">
    <location>
        <begin position="1577"/>
        <end position="1715"/>
    </location>
</feature>
<dbReference type="CDD" id="cd09276">
    <property type="entry name" value="Rnase_HI_RT_non_LTR"/>
    <property type="match status" value="1"/>
</dbReference>
<dbReference type="Pfam" id="PF00078">
    <property type="entry name" value="RVT_1"/>
    <property type="match status" value="1"/>
</dbReference>
<dbReference type="PROSITE" id="PS50878">
    <property type="entry name" value="RT_POL"/>
    <property type="match status" value="1"/>
</dbReference>
<dbReference type="InterPro" id="IPR002156">
    <property type="entry name" value="RNaseH_domain"/>
</dbReference>
<proteinExistence type="predicted"/>
<keyword evidence="5" id="KW-0695">RNA-directed DNA polymerase</keyword>
<dbReference type="HOGENOM" id="CLU_000680_23_3_1"/>
<gene>
    <name evidence="5" type="ORF">TSTA_007640</name>
</gene>
<dbReference type="InParanoid" id="B8MVG5"/>
<dbReference type="PROSITE" id="PS50879">
    <property type="entry name" value="RNASE_H_1"/>
    <property type="match status" value="1"/>
</dbReference>
<reference evidence="6" key="1">
    <citation type="journal article" date="2015" name="Genome Announc.">
        <title>Genome sequence of the AIDS-associated pathogen Penicillium marneffei (ATCC18224) and its near taxonomic relative Talaromyces stipitatus (ATCC10500).</title>
        <authorList>
            <person name="Nierman W.C."/>
            <person name="Fedorova-Abrams N.D."/>
            <person name="Andrianopoulos A."/>
        </authorList>
    </citation>
    <scope>NUCLEOTIDE SEQUENCE [LARGE SCALE GENOMIC DNA]</scope>
    <source>
        <strain evidence="6">ATCC 10500 / CBS 375.48 / QM 6759 / NRRL 1006</strain>
    </source>
</reference>
<dbReference type="Pfam" id="PF00075">
    <property type="entry name" value="RNase_H"/>
    <property type="match status" value="1"/>
</dbReference>
<dbReference type="EMBL" id="EQ962663">
    <property type="protein sequence ID" value="EED11474.1"/>
    <property type="molecule type" value="Genomic_DNA"/>
</dbReference>
<dbReference type="SUPFAM" id="SSF53098">
    <property type="entry name" value="Ribonuclease H-like"/>
    <property type="match status" value="1"/>
</dbReference>
<dbReference type="SUPFAM" id="SSF56219">
    <property type="entry name" value="DNase I-like"/>
    <property type="match status" value="1"/>
</dbReference>
<evidence type="ECO:0000259" key="3">
    <source>
        <dbReference type="PROSITE" id="PS50878"/>
    </source>
</evidence>
<keyword evidence="1" id="KW-0175">Coiled coil</keyword>
<dbReference type="Pfam" id="PF14529">
    <property type="entry name" value="Exo_endo_phos_2"/>
    <property type="match status" value="1"/>
</dbReference>
<dbReference type="Gene3D" id="3.30.420.10">
    <property type="entry name" value="Ribonuclease H-like superfamily/Ribonuclease H"/>
    <property type="match status" value="1"/>
</dbReference>
<sequence length="1907" mass="215057">MGPKRGKKGTPWPEPRFADDPDIRAYVAAAIKDLEALKKHQEALEIGMPRELSTSVVDAFLYLARRVKNTPTNEQLAQRLAKVELHVEKTQKEVSQASREITTTKSNTNRLVEAICHPTSPGTRTAKNSPSFSHVTTSSESYVQAWGRKVPSNPPTVPSVGLSSGGSLPSTPYPSQEDLEVYLEHTDPNILNPIRRFPDKVVEKANLAIRSTQDTTIAHRRIAAARILPSGDIILLLGTVDDVDQLTRKKDWIRAFGNEARIRKRTWGVVVHGVNTNINPKQPQFITTLTSENAPVFAQLPASMNVTHTGWLLSEYKIKEQKLTNAHLVVIFDDERIANFAIQRGLIIKGRQHNVSIYDKAANLQQCFKCQMYKHIARHCQRQICCAYCAGSHDTGDCPTPKEKEYAKCANCTAENVHIKDPAKRLNTKHFAYARECPIRATCLTEAHQRRTYGPQYHTPVIRPGNSQPGAISPNDPTPAEAANTERSPRAPARTATTRRSANSRSKSAAAARKRVAERSEPEPISPTSGDPTNRSSKKPIRAQWDKDLVIDADPNPEPKTGPETQIKYTYNTRARQNTKPPPGTPVLQSDIAPLEISHVQAVRTVRRSKSVRTIPDDDSSEDELTQPSIHEAPQDPIEPAQEADTLMTTNLEDSTWANNHFHILLQPTPKEEYKKRPRVCFYVNRGLDPATWEVQYHNRDLSTLTLHTAAHGTIHIHNVYNPGVNSNEESVISALQTAMAPRAQHIVLGDFNRHHPLWAGPRYRHVDEEATELINLMDEHGLEQLLPPGTITYERVNAKSTIDLVWASHNLANRVVSCDTKPEWWYGADHVPISTQFDLTAIRVPPLVRKQWNATDWDLFLKLMDIYNWHPRELNDNEAINEAIRYLVEAINQAAEQATPTKQISIYSRAGYTPEMAKLKHHVSRCRRHARRINTDQAWEDYAEARKEMKRRTNELARDLHRQRIEQATESIDGFWRIARWVRNRGKPRATFTPTLHYNNTSYTAPKEKAALFREVLHPEPPEADLSDIGPQYRYPKPYTMPPITLDEVRTAVTNVKPDKAPGPDGIPNLVLQRLLPTIEAYLVNLFNACLRQQYCPDHFRKSTTVILRKPGKPDYSDPKAYRPIALLSTIGKALESVLARRLSYLVEQYNLLPKQHIGGRRGRSCELAIHLLLEETHSAWREGSRVASGLALDAAGAFDNVNHIRLIHDLRKRQVPDDLIGWIESFLSNRRTSITLLEGNMGEFLVNTGIPQGSPLSPILFLFFNADLIEQILAECPDVIVLGYIDDIFIMTYGTSAAANCHTLTKVHQVAERWERTHASKFAPAKYQLTHFWRKHQMVPKPSGRLDVPLIIKGVEIKPTDSIKYLGVYLDTHLTGEVHVQEMRKKAAKLVAGLSSIAGSTWGTPLVHLRKIYTAVLQPQIMYACSTWYIRGGRGFTGAQRAAEQAIRSIQDQALHQISGAFKRTSRQALEVCLHVPPAELTLAKLAEEACLRIMTSPLRSTLYQIRGQAHCNDPYTSPLHRLETAIDRKLGSDTSQRIETIYPFVVPPWWEPPEARIDDTREEAIKAIEAISGTDTTIQFFTDGSGFDNGIGAAVYSSIGQAYKPVGSSDTHTVYAGELEGIDAALEILLRSQPCDDNPHEATIYTDNQAAIRATCQPGRSSGQYILRRIVRHLGLLRDNRSRWRVRLQWVPGHEGVPGNEKADQLAKLAAVEATRRTQENARIARISAPNQTTPHAARMSYIPNQSTILMAVCRQRLHAGFAKRWKEQWEHANHGRHLYRIIKAPTKMVLQLHEGLRRAWSSVLIQLQTGKSALRSFLASVRIEDSPQCECGLGDQDTAHVLIRCPTHINLRMETLWKEARETDYRKLLSEPQWVRQSIEFMMRTGLLTQFHHVTPLTTTRSQ</sequence>
<dbReference type="InterPro" id="IPR036397">
    <property type="entry name" value="RNaseH_sf"/>
</dbReference>
<feature type="compositionally biased region" description="Low complexity" evidence="2">
    <location>
        <begin position="490"/>
        <end position="511"/>
    </location>
</feature>
<dbReference type="Gene3D" id="3.60.10.10">
    <property type="entry name" value="Endonuclease/exonuclease/phosphatase"/>
    <property type="match status" value="1"/>
</dbReference>
<dbReference type="PANTHER" id="PTHR33481">
    <property type="entry name" value="REVERSE TRANSCRIPTASE"/>
    <property type="match status" value="1"/>
</dbReference>
<accession>B8MVG5</accession>
<feature type="coiled-coil region" evidence="1">
    <location>
        <begin position="73"/>
        <end position="107"/>
    </location>
</feature>
<evidence type="ECO:0000259" key="4">
    <source>
        <dbReference type="PROSITE" id="PS50879"/>
    </source>
</evidence>
<evidence type="ECO:0000313" key="6">
    <source>
        <dbReference type="Proteomes" id="UP000001745"/>
    </source>
</evidence>
<dbReference type="InterPro" id="IPR005135">
    <property type="entry name" value="Endo/exonuclease/phosphatase"/>
</dbReference>
<dbReference type="CDD" id="cd01650">
    <property type="entry name" value="RT_nLTR_like"/>
    <property type="match status" value="1"/>
</dbReference>
<protein>
    <submittedName>
        <fullName evidence="5">Reverse transcriptase, putative</fullName>
    </submittedName>
</protein>
<keyword evidence="5" id="KW-0808">Transferase</keyword>
<name>B8MVG5_TALSN</name>
<evidence type="ECO:0000256" key="1">
    <source>
        <dbReference type="SAM" id="Coils"/>
    </source>
</evidence>
<feature type="compositionally biased region" description="Polar residues" evidence="2">
    <location>
        <begin position="526"/>
        <end position="535"/>
    </location>
</feature>
<dbReference type="GeneID" id="8103293"/>
<dbReference type="InterPro" id="IPR043502">
    <property type="entry name" value="DNA/RNA_pol_sf"/>
</dbReference>
<dbReference type="PhylomeDB" id="B8MVG5"/>
<dbReference type="PANTHER" id="PTHR33481:SF1">
    <property type="entry name" value="ENDONUCLEASE_EXONUCLEASE_PHOSPHATASE DOMAIN-CONTAINING PROTEIN-RELATED"/>
    <property type="match status" value="1"/>
</dbReference>